<dbReference type="PROSITE" id="PS00151">
    <property type="entry name" value="ACYLPHOSPHATASE_2"/>
    <property type="match status" value="1"/>
</dbReference>
<comment type="similarity">
    <text evidence="3">Belongs to the acylphosphatase family.</text>
</comment>
<dbReference type="InterPro" id="IPR036046">
    <property type="entry name" value="Acylphosphatase-like_dom_sf"/>
</dbReference>
<dbReference type="Gene3D" id="3.30.70.100">
    <property type="match status" value="1"/>
</dbReference>
<comment type="catalytic activity">
    <reaction evidence="1 2">
        <text>an acyl phosphate + H2O = a carboxylate + phosphate + H(+)</text>
        <dbReference type="Rhea" id="RHEA:14965"/>
        <dbReference type="ChEBI" id="CHEBI:15377"/>
        <dbReference type="ChEBI" id="CHEBI:15378"/>
        <dbReference type="ChEBI" id="CHEBI:29067"/>
        <dbReference type="ChEBI" id="CHEBI:43474"/>
        <dbReference type="ChEBI" id="CHEBI:59918"/>
        <dbReference type="EC" id="3.6.1.7"/>
    </reaction>
</comment>
<dbReference type="PANTHER" id="PTHR47268">
    <property type="entry name" value="ACYLPHOSPHATASE"/>
    <property type="match status" value="1"/>
</dbReference>
<dbReference type="PRINTS" id="PR00112">
    <property type="entry name" value="ACYLPHPHTASE"/>
</dbReference>
<feature type="domain" description="Acylphosphatase-like" evidence="4">
    <location>
        <begin position="19"/>
        <end position="108"/>
    </location>
</feature>
<evidence type="ECO:0000256" key="3">
    <source>
        <dbReference type="RuleBase" id="RU004168"/>
    </source>
</evidence>
<dbReference type="Pfam" id="PF00708">
    <property type="entry name" value="Acylphosphatase"/>
    <property type="match status" value="1"/>
</dbReference>
<dbReference type="InterPro" id="IPR001792">
    <property type="entry name" value="Acylphosphatase-like_dom"/>
</dbReference>
<dbReference type="PROSITE" id="PS51160">
    <property type="entry name" value="ACYLPHOSPHATASE_3"/>
    <property type="match status" value="1"/>
</dbReference>
<proteinExistence type="inferred from homology"/>
<sequence length="108" mass="11694">MNAVATAATPSPMPPSTKTLRVVVKGRVQGVFFRDWTVQIARELGLNGWVRNRRDGSVEALFSGEPTAVDEMVERRCRVGPPAAVVTALSAFPSEDDPGQGFQRKPTV</sequence>
<protein>
    <recommendedName>
        <fullName evidence="1 2">Acylphosphatase</fullName>
        <ecNumber evidence="1 2">3.6.1.7</ecNumber>
    </recommendedName>
</protein>
<dbReference type="PANTHER" id="PTHR47268:SF4">
    <property type="entry name" value="ACYLPHOSPHATASE"/>
    <property type="match status" value="1"/>
</dbReference>
<organism evidence="5 6">
    <name type="scientific">Musa balbisiana</name>
    <name type="common">Banana</name>
    <dbReference type="NCBI Taxonomy" id="52838"/>
    <lineage>
        <taxon>Eukaryota</taxon>
        <taxon>Viridiplantae</taxon>
        <taxon>Streptophyta</taxon>
        <taxon>Embryophyta</taxon>
        <taxon>Tracheophyta</taxon>
        <taxon>Spermatophyta</taxon>
        <taxon>Magnoliopsida</taxon>
        <taxon>Liliopsida</taxon>
        <taxon>Zingiberales</taxon>
        <taxon>Musaceae</taxon>
        <taxon>Musa</taxon>
    </lineage>
</organism>
<dbReference type="EMBL" id="PYDT01000008">
    <property type="protein sequence ID" value="THU52217.1"/>
    <property type="molecule type" value="Genomic_DNA"/>
</dbReference>
<evidence type="ECO:0000256" key="1">
    <source>
        <dbReference type="PROSITE-ProRule" id="PRU00520"/>
    </source>
</evidence>
<keyword evidence="6" id="KW-1185">Reference proteome</keyword>
<evidence type="ECO:0000313" key="6">
    <source>
        <dbReference type="Proteomes" id="UP000317650"/>
    </source>
</evidence>
<dbReference type="GO" id="GO:0003998">
    <property type="term" value="F:acylphosphatase activity"/>
    <property type="evidence" value="ECO:0007669"/>
    <property type="project" value="UniProtKB-EC"/>
</dbReference>
<dbReference type="InterPro" id="IPR017968">
    <property type="entry name" value="Acylphosphatase_CS"/>
</dbReference>
<evidence type="ECO:0000259" key="4">
    <source>
        <dbReference type="PROSITE" id="PS51160"/>
    </source>
</evidence>
<gene>
    <name evidence="5" type="ORF">C4D60_Mb10t01660</name>
</gene>
<feature type="active site" evidence="1">
    <location>
        <position position="52"/>
    </location>
</feature>
<accession>A0A4S8ITW6</accession>
<dbReference type="InterPro" id="IPR020456">
    <property type="entry name" value="Acylphosphatase"/>
</dbReference>
<name>A0A4S8ITW6_MUSBA</name>
<feature type="active site" evidence="1">
    <location>
        <position position="34"/>
    </location>
</feature>
<dbReference type="PROSITE" id="PS00150">
    <property type="entry name" value="ACYLPHOSPHATASE_1"/>
    <property type="match status" value="1"/>
</dbReference>
<comment type="caution">
    <text evidence="5">The sequence shown here is derived from an EMBL/GenBank/DDBJ whole genome shotgun (WGS) entry which is preliminary data.</text>
</comment>
<dbReference type="AlphaFoldDB" id="A0A4S8ITW6"/>
<reference evidence="5 6" key="1">
    <citation type="journal article" date="2019" name="Nat. Plants">
        <title>Genome sequencing of Musa balbisiana reveals subgenome evolution and function divergence in polyploid bananas.</title>
        <authorList>
            <person name="Yao X."/>
        </authorList>
    </citation>
    <scope>NUCLEOTIDE SEQUENCE [LARGE SCALE GENOMIC DNA]</scope>
    <source>
        <strain evidence="6">cv. DH-PKW</strain>
        <tissue evidence="5">Leaves</tissue>
    </source>
</reference>
<dbReference type="SUPFAM" id="SSF54975">
    <property type="entry name" value="Acylphosphatase/BLUF domain-like"/>
    <property type="match status" value="1"/>
</dbReference>
<evidence type="ECO:0000256" key="2">
    <source>
        <dbReference type="RuleBase" id="RU000553"/>
    </source>
</evidence>
<dbReference type="Proteomes" id="UP000317650">
    <property type="component" value="Chromosome 10"/>
</dbReference>
<dbReference type="STRING" id="52838.A0A4S8ITW6"/>
<keyword evidence="1 2" id="KW-0378">Hydrolase</keyword>
<evidence type="ECO:0000313" key="5">
    <source>
        <dbReference type="EMBL" id="THU52217.1"/>
    </source>
</evidence>
<dbReference type="EC" id="3.6.1.7" evidence="1 2"/>